<protein>
    <submittedName>
        <fullName evidence="2">Uncharacterized protein</fullName>
    </submittedName>
</protein>
<dbReference type="AlphaFoldDB" id="A0A9P7MBC5"/>
<organism evidence="2 3">
    <name type="scientific">Claviceps pazoutovae</name>
    <dbReference type="NCBI Taxonomy" id="1649127"/>
    <lineage>
        <taxon>Eukaryota</taxon>
        <taxon>Fungi</taxon>
        <taxon>Dikarya</taxon>
        <taxon>Ascomycota</taxon>
        <taxon>Pezizomycotina</taxon>
        <taxon>Sordariomycetes</taxon>
        <taxon>Hypocreomycetidae</taxon>
        <taxon>Hypocreales</taxon>
        <taxon>Clavicipitaceae</taxon>
        <taxon>Claviceps</taxon>
    </lineage>
</organism>
<name>A0A9P7MBC5_9HYPO</name>
<evidence type="ECO:0000313" key="3">
    <source>
        <dbReference type="Proteomes" id="UP000706124"/>
    </source>
</evidence>
<keyword evidence="3" id="KW-1185">Reference proteome</keyword>
<comment type="caution">
    <text evidence="2">The sequence shown here is derived from an EMBL/GenBank/DDBJ whole genome shotgun (WGS) entry which is preliminary data.</text>
</comment>
<feature type="region of interest" description="Disordered" evidence="1">
    <location>
        <begin position="103"/>
        <end position="122"/>
    </location>
</feature>
<proteinExistence type="predicted"/>
<dbReference type="Proteomes" id="UP000706124">
    <property type="component" value="Unassembled WGS sequence"/>
</dbReference>
<sequence length="122" mass="13447">MQDRRPRPAALRAYSPPTFYSGDDVSAWRLLRHTEHAPACASSAILSTSLSVHPKTSELSYNANNPSTSSLPGIEDYTNMHAGREFDMPDVYKEPWREQCLNVSEGRSATSETVGYPIADSA</sequence>
<feature type="compositionally biased region" description="Polar residues" evidence="1">
    <location>
        <begin position="103"/>
        <end position="113"/>
    </location>
</feature>
<evidence type="ECO:0000313" key="2">
    <source>
        <dbReference type="EMBL" id="KAG5936296.1"/>
    </source>
</evidence>
<evidence type="ECO:0000256" key="1">
    <source>
        <dbReference type="SAM" id="MobiDB-lite"/>
    </source>
</evidence>
<gene>
    <name evidence="2" type="ORF">E4U60_002669</name>
</gene>
<reference evidence="2 3" key="1">
    <citation type="journal article" date="2020" name="bioRxiv">
        <title>Whole genome comparisons of ergot fungi reveals the divergence and evolution of species within the genus Claviceps are the result of varying mechanisms driving genome evolution and host range expansion.</title>
        <authorList>
            <person name="Wyka S.A."/>
            <person name="Mondo S.J."/>
            <person name="Liu M."/>
            <person name="Dettman J."/>
            <person name="Nalam V."/>
            <person name="Broders K.D."/>
        </authorList>
    </citation>
    <scope>NUCLEOTIDE SEQUENCE [LARGE SCALE GENOMIC DNA]</scope>
    <source>
        <strain evidence="2 3">CCC 1485</strain>
    </source>
</reference>
<dbReference type="EMBL" id="SRPO01000222">
    <property type="protein sequence ID" value="KAG5936296.1"/>
    <property type="molecule type" value="Genomic_DNA"/>
</dbReference>
<accession>A0A9P7MBC5</accession>